<keyword evidence="4" id="KW-0175">Coiled coil</keyword>
<keyword evidence="8" id="KW-1185">Reference proteome</keyword>
<dbReference type="PROSITE" id="PS50111">
    <property type="entry name" value="CHEMOTAXIS_TRANSDUC_2"/>
    <property type="match status" value="1"/>
</dbReference>
<dbReference type="SMART" id="SM00304">
    <property type="entry name" value="HAMP"/>
    <property type="match status" value="2"/>
</dbReference>
<evidence type="ECO:0000313" key="8">
    <source>
        <dbReference type="Proteomes" id="UP001154265"/>
    </source>
</evidence>
<dbReference type="Proteomes" id="UP001154265">
    <property type="component" value="Unassembled WGS sequence"/>
</dbReference>
<feature type="domain" description="HAMP" evidence="6">
    <location>
        <begin position="225"/>
        <end position="258"/>
    </location>
</feature>
<sequence length="537" mass="57273">MTTTVTNGYASSSMISDRYFNAILSQDISALREVLAREPGDLLAQLSLAAALEKASNIEEAVSLYQAIAQQDQTGLFGQSARQALALLDGLPAPIPNAAPVIPDPVIPVAAEPATPNLVAPTPSIPVFFGKGQKQLRQDLQSLQTYMAAIQQGKRELEAPTPKDPQVGAIAQGVQYLLGHIQTLNQRMTELEEQRQADLVAQKNERMKMQEAVITLLLDIEGAQRGDLTVRAQVTEGEMGSIADAFNATVRSLRDIVLQVQSAANQVQSAARSSQTSVESLASGATTQAEEIAATLNSVEDMVASIQQVAKSAQEAALIARQGLEAAQTGDHLMDSTVDSIENIRTSVADTSKKMKRLAESSQEVSKIVNIISGISEKTNLLAFNASIEAARAGEHGQGFRVVADEVRRLAERVTDSAREIEQLVTGIQQETAEVLLQMEGSTSQVVKGTQLVGQTKDTLQGLGRISQQIDALLQVISAGTVSQTEASQVVNETMQDVARGARTTSSESATVASTMQSLVTVAEELQNSVSRFRVES</sequence>
<keyword evidence="1 3" id="KW-0807">Transducer</keyword>
<evidence type="ECO:0000256" key="1">
    <source>
        <dbReference type="ARBA" id="ARBA00023224"/>
    </source>
</evidence>
<dbReference type="Gene3D" id="1.25.40.10">
    <property type="entry name" value="Tetratricopeptide repeat domain"/>
    <property type="match status" value="1"/>
</dbReference>
<dbReference type="Gene3D" id="1.10.287.950">
    <property type="entry name" value="Methyl-accepting chemotaxis protein"/>
    <property type="match status" value="1"/>
</dbReference>
<dbReference type="PROSITE" id="PS50885">
    <property type="entry name" value="HAMP"/>
    <property type="match status" value="1"/>
</dbReference>
<dbReference type="PRINTS" id="PR00260">
    <property type="entry name" value="CHEMTRNSDUCR"/>
</dbReference>
<gene>
    <name evidence="7" type="ORF">L3556_02535</name>
</gene>
<organism evidence="7 8">
    <name type="scientific">Candidatus Synechococcus calcipolaris G9</name>
    <dbReference type="NCBI Taxonomy" id="1497997"/>
    <lineage>
        <taxon>Bacteria</taxon>
        <taxon>Bacillati</taxon>
        <taxon>Cyanobacteriota</taxon>
        <taxon>Cyanophyceae</taxon>
        <taxon>Synechococcales</taxon>
        <taxon>Synechococcaceae</taxon>
        <taxon>Synechococcus</taxon>
    </lineage>
</organism>
<dbReference type="InterPro" id="IPR004090">
    <property type="entry name" value="Chemotax_Me-accpt_rcpt"/>
</dbReference>
<dbReference type="InterPro" id="IPR004089">
    <property type="entry name" value="MCPsignal_dom"/>
</dbReference>
<comment type="similarity">
    <text evidence="2">Belongs to the methyl-accepting chemotaxis (MCP) protein family.</text>
</comment>
<dbReference type="EMBL" id="JAKKUT010000001">
    <property type="protein sequence ID" value="MDG2989818.1"/>
    <property type="molecule type" value="Genomic_DNA"/>
</dbReference>
<evidence type="ECO:0000313" key="7">
    <source>
        <dbReference type="EMBL" id="MDG2989818.1"/>
    </source>
</evidence>
<dbReference type="PANTHER" id="PTHR32089">
    <property type="entry name" value="METHYL-ACCEPTING CHEMOTAXIS PROTEIN MCPB"/>
    <property type="match status" value="1"/>
</dbReference>
<feature type="domain" description="Methyl-accepting transducer" evidence="5">
    <location>
        <begin position="263"/>
        <end position="499"/>
    </location>
</feature>
<name>A0ABT6EVN1_9SYNE</name>
<evidence type="ECO:0000256" key="3">
    <source>
        <dbReference type="PROSITE-ProRule" id="PRU00284"/>
    </source>
</evidence>
<evidence type="ECO:0000259" key="5">
    <source>
        <dbReference type="PROSITE" id="PS50111"/>
    </source>
</evidence>
<accession>A0ABT6EVN1</accession>
<reference evidence="7" key="2">
    <citation type="submission" date="2022-01" db="EMBL/GenBank/DDBJ databases">
        <authorList>
            <person name="Zivanovic Y."/>
            <person name="Moreira D."/>
            <person name="Lopez-Garcia P."/>
        </authorList>
    </citation>
    <scope>NUCLEOTIDE SEQUENCE</scope>
    <source>
        <strain evidence="7">G9</strain>
    </source>
</reference>
<dbReference type="InterPro" id="IPR003660">
    <property type="entry name" value="HAMP_dom"/>
</dbReference>
<dbReference type="CDD" id="cd11386">
    <property type="entry name" value="MCP_signal"/>
    <property type="match status" value="1"/>
</dbReference>
<evidence type="ECO:0000259" key="6">
    <source>
        <dbReference type="PROSITE" id="PS50885"/>
    </source>
</evidence>
<reference evidence="7" key="1">
    <citation type="journal article" date="2022" name="Genome Biol. Evol.">
        <title>A New Gene Family Diagnostic for Intracellular Biomineralization of Amorphous Ca Carbonates by Cyanobacteria.</title>
        <authorList>
            <person name="Benzerara K."/>
            <person name="Duprat E."/>
            <person name="Bitard-Feildel T."/>
            <person name="Caumes G."/>
            <person name="Cassier-Chauvat C."/>
            <person name="Chauvat F."/>
            <person name="Dezi M."/>
            <person name="Diop S.I."/>
            <person name="Gaschignard G."/>
            <person name="Gorgen S."/>
            <person name="Gugger M."/>
            <person name="Lopez-Garcia P."/>
            <person name="Millet M."/>
            <person name="Skouri-Panet F."/>
            <person name="Moreira D."/>
            <person name="Callebaut I."/>
        </authorList>
    </citation>
    <scope>NUCLEOTIDE SEQUENCE</scope>
    <source>
        <strain evidence="7">G9</strain>
    </source>
</reference>
<dbReference type="PANTHER" id="PTHR32089:SF114">
    <property type="entry name" value="METHYL-ACCEPTING CHEMOTAXIS PROTEIN MCPB"/>
    <property type="match status" value="1"/>
</dbReference>
<evidence type="ECO:0000256" key="4">
    <source>
        <dbReference type="SAM" id="Coils"/>
    </source>
</evidence>
<dbReference type="InterPro" id="IPR011990">
    <property type="entry name" value="TPR-like_helical_dom_sf"/>
</dbReference>
<dbReference type="SUPFAM" id="SSF58104">
    <property type="entry name" value="Methyl-accepting chemotaxis protein (MCP) signaling domain"/>
    <property type="match status" value="1"/>
</dbReference>
<dbReference type="SMART" id="SM00283">
    <property type="entry name" value="MA"/>
    <property type="match status" value="1"/>
</dbReference>
<protein>
    <submittedName>
        <fullName evidence="7">Methyl-accepting chemotaxis protein</fullName>
    </submittedName>
</protein>
<dbReference type="RefSeq" id="WP_277865731.1">
    <property type="nucleotide sequence ID" value="NZ_JAKKUT010000001.1"/>
</dbReference>
<evidence type="ECO:0000256" key="2">
    <source>
        <dbReference type="ARBA" id="ARBA00029447"/>
    </source>
</evidence>
<dbReference type="Pfam" id="PF00015">
    <property type="entry name" value="MCPsignal"/>
    <property type="match status" value="1"/>
</dbReference>
<feature type="coiled-coil region" evidence="4">
    <location>
        <begin position="174"/>
        <end position="201"/>
    </location>
</feature>
<comment type="caution">
    <text evidence="7">The sequence shown here is derived from an EMBL/GenBank/DDBJ whole genome shotgun (WGS) entry which is preliminary data.</text>
</comment>
<proteinExistence type="inferred from homology"/>